<comment type="caution">
    <text evidence="2">The sequence shown here is derived from an EMBL/GenBank/DDBJ whole genome shotgun (WGS) entry which is preliminary data.</text>
</comment>
<dbReference type="InterPro" id="IPR009636">
    <property type="entry name" value="SCAF"/>
</dbReference>
<reference evidence="2 3" key="1">
    <citation type="submission" date="2018-08" db="EMBL/GenBank/DDBJ databases">
        <title>A genome reference for cultivated species of the human gut microbiota.</title>
        <authorList>
            <person name="Zou Y."/>
            <person name="Xue W."/>
            <person name="Luo G."/>
        </authorList>
    </citation>
    <scope>NUCLEOTIDE SEQUENCE [LARGE SCALE GENOMIC DNA]</scope>
    <source>
        <strain evidence="2 3">OM06-4</strain>
    </source>
</reference>
<feature type="coiled-coil region" evidence="1">
    <location>
        <begin position="35"/>
        <end position="62"/>
    </location>
</feature>
<evidence type="ECO:0000313" key="3">
    <source>
        <dbReference type="Proteomes" id="UP000261032"/>
    </source>
</evidence>
<dbReference type="Pfam" id="PF06810">
    <property type="entry name" value="Phage_scaffold"/>
    <property type="match status" value="1"/>
</dbReference>
<dbReference type="AlphaFoldDB" id="A0A3E3EFC3"/>
<evidence type="ECO:0000313" key="2">
    <source>
        <dbReference type="EMBL" id="RGD86577.1"/>
    </source>
</evidence>
<sequence length="173" mass="19152">MKREDLLKIEGLSEEQVNAVMKLHNKDANDWGAKLNAKDTEINTLKGEKTTLENDLAKFKDIDIEALKKAGSDWEEKYNNLMFEKELDVAIAKSNPKNAKALKALLEIKNIKLEDGKLTGLEDQLTALKESDGYLFDEVQNGQINTGGFQGGAGSKDGGVVARFKELNPDLEI</sequence>
<proteinExistence type="predicted"/>
<evidence type="ECO:0008006" key="4">
    <source>
        <dbReference type="Google" id="ProtNLM"/>
    </source>
</evidence>
<dbReference type="EMBL" id="QUSL01000005">
    <property type="protein sequence ID" value="RGD86577.1"/>
    <property type="molecule type" value="Genomic_DNA"/>
</dbReference>
<protein>
    <recommendedName>
        <fullName evidence="4">Phage minor structural protein GP20</fullName>
    </recommendedName>
</protein>
<accession>A0A3E3EFC3</accession>
<organism evidence="2 3">
    <name type="scientific">Thomasclavelia ramosa</name>
    <dbReference type="NCBI Taxonomy" id="1547"/>
    <lineage>
        <taxon>Bacteria</taxon>
        <taxon>Bacillati</taxon>
        <taxon>Bacillota</taxon>
        <taxon>Erysipelotrichia</taxon>
        <taxon>Erysipelotrichales</taxon>
        <taxon>Coprobacillaceae</taxon>
        <taxon>Thomasclavelia</taxon>
    </lineage>
</organism>
<evidence type="ECO:0000256" key="1">
    <source>
        <dbReference type="SAM" id="Coils"/>
    </source>
</evidence>
<keyword evidence="1" id="KW-0175">Coiled coil</keyword>
<dbReference type="RefSeq" id="WP_117580882.1">
    <property type="nucleotide sequence ID" value="NZ_QUSL01000005.1"/>
</dbReference>
<gene>
    <name evidence="2" type="ORF">DXB93_05285</name>
</gene>
<name>A0A3E3EFC3_9FIRM</name>
<dbReference type="Proteomes" id="UP000261032">
    <property type="component" value="Unassembled WGS sequence"/>
</dbReference>